<accession>A0ABP1RNR2</accession>
<gene>
    <name evidence="1" type="ORF">ODALV1_LOCUS24368</name>
</gene>
<name>A0ABP1RNR2_9HEXA</name>
<organism evidence="1 2">
    <name type="scientific">Orchesella dallaii</name>
    <dbReference type="NCBI Taxonomy" id="48710"/>
    <lineage>
        <taxon>Eukaryota</taxon>
        <taxon>Metazoa</taxon>
        <taxon>Ecdysozoa</taxon>
        <taxon>Arthropoda</taxon>
        <taxon>Hexapoda</taxon>
        <taxon>Collembola</taxon>
        <taxon>Entomobryomorpha</taxon>
        <taxon>Entomobryoidea</taxon>
        <taxon>Orchesellidae</taxon>
        <taxon>Orchesellinae</taxon>
        <taxon>Orchesella</taxon>
    </lineage>
</organism>
<evidence type="ECO:0000313" key="1">
    <source>
        <dbReference type="EMBL" id="CAL8131876.1"/>
    </source>
</evidence>
<reference evidence="1 2" key="1">
    <citation type="submission" date="2024-08" db="EMBL/GenBank/DDBJ databases">
        <authorList>
            <person name="Cucini C."/>
            <person name="Frati F."/>
        </authorList>
    </citation>
    <scope>NUCLEOTIDE SEQUENCE [LARGE SCALE GENOMIC DNA]</scope>
</reference>
<keyword evidence="2" id="KW-1185">Reference proteome</keyword>
<dbReference type="EMBL" id="CAXLJM020000090">
    <property type="protein sequence ID" value="CAL8131876.1"/>
    <property type="molecule type" value="Genomic_DNA"/>
</dbReference>
<proteinExistence type="predicted"/>
<evidence type="ECO:0000313" key="2">
    <source>
        <dbReference type="Proteomes" id="UP001642540"/>
    </source>
</evidence>
<comment type="caution">
    <text evidence="1">The sequence shown here is derived from an EMBL/GenBank/DDBJ whole genome shotgun (WGS) entry which is preliminary data.</text>
</comment>
<dbReference type="Proteomes" id="UP001642540">
    <property type="component" value="Unassembled WGS sequence"/>
</dbReference>
<sequence>MEEIGIMIVVPNLKQLTNAKKYLKLATITMNGALKESELRTSKALEELIGMFQIPRSIHLQTYHKLMSILSPIPNRSSPTSARTGELPAQTPVVAICANTKAAKEISRDIEKSPDSYGMLSDDAIRKRKVQPDLDNTMSTIVGLASAKEALM</sequence>
<protein>
    <submittedName>
        <fullName evidence="1">Uncharacterized protein</fullName>
    </submittedName>
</protein>